<protein>
    <submittedName>
        <fullName evidence="1">Uncharacterized protein</fullName>
    </submittedName>
</protein>
<organism evidence="1 2">
    <name type="scientific">Rubellicoccus peritrichatus</name>
    <dbReference type="NCBI Taxonomy" id="3080537"/>
    <lineage>
        <taxon>Bacteria</taxon>
        <taxon>Pseudomonadati</taxon>
        <taxon>Verrucomicrobiota</taxon>
        <taxon>Opitutia</taxon>
        <taxon>Puniceicoccales</taxon>
        <taxon>Cerasicoccaceae</taxon>
        <taxon>Rubellicoccus</taxon>
    </lineage>
</organism>
<gene>
    <name evidence="1" type="ORF">RZN69_16840</name>
</gene>
<accession>A0AAQ3LB74</accession>
<keyword evidence="2" id="KW-1185">Reference proteome</keyword>
<proteinExistence type="predicted"/>
<evidence type="ECO:0000313" key="2">
    <source>
        <dbReference type="Proteomes" id="UP001304300"/>
    </source>
</evidence>
<dbReference type="KEGG" id="puo:RZN69_16840"/>
<dbReference type="AlphaFoldDB" id="A0AAQ3LB74"/>
<reference evidence="1 2" key="1">
    <citation type="submission" date="2023-10" db="EMBL/GenBank/DDBJ databases">
        <title>Rubellicoccus peritrichatus gen. nov., sp. nov., isolated from an algae of coral reef tank.</title>
        <authorList>
            <person name="Luo J."/>
        </authorList>
    </citation>
    <scope>NUCLEOTIDE SEQUENCE [LARGE SCALE GENOMIC DNA]</scope>
    <source>
        <strain evidence="1 2">CR14</strain>
    </source>
</reference>
<dbReference type="EMBL" id="CP136920">
    <property type="protein sequence ID" value="WOO40288.1"/>
    <property type="molecule type" value="Genomic_DNA"/>
</dbReference>
<dbReference type="RefSeq" id="WP_317832462.1">
    <property type="nucleotide sequence ID" value="NZ_CP136920.1"/>
</dbReference>
<dbReference type="Proteomes" id="UP001304300">
    <property type="component" value="Chromosome"/>
</dbReference>
<evidence type="ECO:0000313" key="1">
    <source>
        <dbReference type="EMBL" id="WOO40288.1"/>
    </source>
</evidence>
<sequence length="242" mass="27395">MKSIDLSFFNKLLTFFFSLFIFMYVASAEGDLRTIQFSTISFGEVPRNLWYENEGRLMELTVGGEVRGPMMSYAGDSLIEFFQFVPGNGNELKRLPQGNALIPNGVKQALLCFFPASKSNERLSWNIFIMDDSLESFGGGDICFVNLTGKTVAAVMDNERVHLKPGDFEIVDSQPYEELGGLGIKLAIYLEDKWEPFFSSRWSYLEGERLIIFFLTNEKTDKVEIKAVSQSIFSAALFNQNL</sequence>
<name>A0AAQ3LB74_9BACT</name>